<gene>
    <name evidence="1" type="ORF">BECKFM1743C_GA0114222_104465</name>
</gene>
<proteinExistence type="predicted"/>
<organism evidence="1">
    <name type="scientific">Candidatus Kentrum sp. FM</name>
    <dbReference type="NCBI Taxonomy" id="2126340"/>
    <lineage>
        <taxon>Bacteria</taxon>
        <taxon>Pseudomonadati</taxon>
        <taxon>Pseudomonadota</taxon>
        <taxon>Gammaproteobacteria</taxon>
        <taxon>Candidatus Kentrum</taxon>
    </lineage>
</organism>
<protein>
    <submittedName>
        <fullName evidence="1">Uncharacterized protein</fullName>
    </submittedName>
</protein>
<accession>A0A450TIP0</accession>
<evidence type="ECO:0000313" key="1">
    <source>
        <dbReference type="EMBL" id="VFJ67164.1"/>
    </source>
</evidence>
<dbReference type="AlphaFoldDB" id="A0A450TIP0"/>
<dbReference type="EMBL" id="CAADFA010000446">
    <property type="protein sequence ID" value="VFJ67164.1"/>
    <property type="molecule type" value="Genomic_DNA"/>
</dbReference>
<sequence length="39" mass="4216">MLLRLFGSSHLAVVGRFDIDGGDVADLPATEERVNMITV</sequence>
<reference evidence="1" key="1">
    <citation type="submission" date="2019-02" db="EMBL/GenBank/DDBJ databases">
        <authorList>
            <person name="Gruber-Vodicka R. H."/>
            <person name="Seah K. B. B."/>
        </authorList>
    </citation>
    <scope>NUCLEOTIDE SEQUENCE</scope>
    <source>
        <strain evidence="1">BECK_BZ165</strain>
    </source>
</reference>
<name>A0A450TIP0_9GAMM</name>